<organism evidence="2">
    <name type="scientific">Homo sapiens</name>
    <name type="common">Human</name>
    <dbReference type="NCBI Taxonomy" id="9606"/>
    <lineage>
        <taxon>Eukaryota</taxon>
        <taxon>Metazoa</taxon>
        <taxon>Chordata</taxon>
        <taxon>Craniata</taxon>
        <taxon>Vertebrata</taxon>
        <taxon>Euteleostomi</taxon>
        <taxon>Mammalia</taxon>
        <taxon>Eutheria</taxon>
        <taxon>Euarchontoglires</taxon>
        <taxon>Primates</taxon>
        <taxon>Haplorrhini</taxon>
        <taxon>Catarrhini</taxon>
        <taxon>Hominidae</taxon>
        <taxon>Homo</taxon>
    </lineage>
</organism>
<name>Q8NBT7_HUMAN</name>
<reference evidence="2" key="2">
    <citation type="journal article" date="2005" name="DNA Res.">
        <title>Signal sequence and keyword trap in silico for selection of full-length human cDNAs encoding secretion or membrane proteins from oligo-capped cDNA libraries.</title>
        <authorList>
            <person name="Otsuki T."/>
            <person name="Ota T."/>
            <person name="Nishikawa T."/>
            <person name="Hayashi K."/>
            <person name="Suzuki Y."/>
            <person name="Yamamoto J."/>
            <person name="Wakamatsu A."/>
            <person name="Kimura K."/>
            <person name="Sakamoto K."/>
            <person name="Hatano N."/>
            <person name="Kawai Y."/>
            <person name="Ishii S."/>
            <person name="Saito K."/>
            <person name="Kojima S."/>
            <person name="Sugiyama T."/>
            <person name="Ono T."/>
            <person name="Okano K."/>
            <person name="Yoshikawa Y."/>
            <person name="Aotsuka S."/>
            <person name="Sasaki N."/>
            <person name="Hattori A."/>
            <person name="Okumura K."/>
            <person name="Nagai K."/>
            <person name="Sugano S."/>
            <person name="Isogai T."/>
        </authorList>
    </citation>
    <scope>NUCLEOTIDE SEQUENCE</scope>
</reference>
<proteinExistence type="evidence at transcript level"/>
<accession>Q8NBT7</accession>
<feature type="region of interest" description="Disordered" evidence="1">
    <location>
        <begin position="153"/>
        <end position="176"/>
    </location>
</feature>
<reference evidence="3" key="1">
    <citation type="journal article" date="2001" name="Science">
        <title>The sequence of the human genome.</title>
        <authorList>
            <person name="Venter J.C."/>
            <person name="Adams M.D."/>
            <person name="Myers E.W."/>
            <person name="Li P.W."/>
            <person name="Mural R.J."/>
            <person name="Sutton G.G."/>
            <person name="Smith H.O."/>
            <person name="Yandell M."/>
            <person name="Evans C.A."/>
            <person name="Holt R.A."/>
            <person name="Gocayne J.D."/>
            <person name="Amanatides P."/>
            <person name="Ballew R.M."/>
            <person name="Huson D.H."/>
            <person name="Wortman J.R."/>
            <person name="Zhang Q."/>
            <person name="Kodira C.D."/>
            <person name="Zheng X.H."/>
            <person name="Chen L."/>
            <person name="Skupski M."/>
            <person name="Subramanian G."/>
            <person name="Thomas P.D."/>
            <person name="Zhang J."/>
            <person name="Gabor Miklos G.L."/>
            <person name="Nelson C."/>
            <person name="Broder S."/>
            <person name="Clark A.G."/>
            <person name="Nadeau J."/>
            <person name="McKusick V.A."/>
            <person name="Zinder N."/>
            <person name="Levine A.J."/>
            <person name="Roberts R.J."/>
            <person name="Simon M."/>
            <person name="Slayman C."/>
            <person name="Hunkapiller M."/>
            <person name="Bolanos R."/>
            <person name="Delcher A."/>
            <person name="Dew I."/>
            <person name="Fasulo D."/>
            <person name="Flanigan M."/>
            <person name="Florea L."/>
            <person name="Halpern A."/>
            <person name="Hannenhalli S."/>
            <person name="Kravitz S."/>
            <person name="Levy S."/>
            <person name="Mobarry C."/>
            <person name="Reinert K."/>
            <person name="Remington K."/>
            <person name="Abu-Threideh J."/>
            <person name="Beasley E."/>
            <person name="Biddick K."/>
            <person name="Bonazzi V."/>
            <person name="Brandon R."/>
            <person name="Cargill M."/>
            <person name="Chandramouliswaran I."/>
            <person name="Charlab R."/>
            <person name="Chaturvedi K."/>
            <person name="Deng Z."/>
            <person name="Di Francesco V."/>
            <person name="Dunn P."/>
            <person name="Eilbeck K."/>
            <person name="Evangelista C."/>
            <person name="Gabrielian A.E."/>
            <person name="Gan W."/>
            <person name="Ge W."/>
            <person name="Gong F."/>
            <person name="Gu Z."/>
            <person name="Guan P."/>
            <person name="Heiman T.J."/>
            <person name="Higgins M.E."/>
            <person name="Ji R.R."/>
            <person name="Ke Z."/>
            <person name="Ketchum K.A."/>
            <person name="Lai Z."/>
            <person name="Lei Y."/>
            <person name="Li Z."/>
            <person name="Li J."/>
            <person name="Liang Y."/>
            <person name="Lin X."/>
            <person name="Lu F."/>
            <person name="Merkulov G.V."/>
            <person name="Milshina N."/>
            <person name="Moore H.M."/>
            <person name="Naik A.K."/>
            <person name="Narayan V.A."/>
            <person name="Neelam B."/>
            <person name="Nusskern D."/>
            <person name="Rusch D.B."/>
            <person name="Salzberg S."/>
            <person name="Shao W."/>
            <person name="Shue B."/>
            <person name="Sun J."/>
            <person name="Wang Z."/>
            <person name="Wang A."/>
            <person name="Wang X."/>
            <person name="Wang J."/>
            <person name="Wei M."/>
            <person name="Wides R."/>
            <person name="Xiao C."/>
            <person name="Yan C."/>
            <person name="Yao A."/>
            <person name="Ye J."/>
            <person name="Zhan M."/>
            <person name="Zhang W."/>
            <person name="Zhang H."/>
            <person name="Zhao Q."/>
            <person name="Zheng L."/>
            <person name="Zhong F."/>
            <person name="Zhong W."/>
            <person name="Zhu S."/>
            <person name="Zhao S."/>
            <person name="Gilbert D."/>
            <person name="Baumhueter S."/>
            <person name="Spier G."/>
            <person name="Carter C."/>
            <person name="Cravchik A."/>
            <person name="Woodage T."/>
            <person name="Ali F."/>
            <person name="An H."/>
            <person name="Awe A."/>
            <person name="Baldwin D."/>
            <person name="Baden H."/>
            <person name="Barnstead M."/>
            <person name="Barrow I."/>
            <person name="Beeson K."/>
            <person name="Busam D."/>
            <person name="Carver A."/>
            <person name="Center A."/>
            <person name="Cheng M.L."/>
            <person name="Curry L."/>
            <person name="Danaher S."/>
            <person name="Davenport L."/>
            <person name="Desilets R."/>
            <person name="Dietz S."/>
            <person name="Dodson K."/>
            <person name="Doup L."/>
            <person name="Ferriera S."/>
            <person name="Garg N."/>
            <person name="Gluecksmann A."/>
            <person name="Hart B."/>
            <person name="Haynes J."/>
            <person name="Haynes C."/>
            <person name="Heiner C."/>
            <person name="Hladun S."/>
            <person name="Hostin D."/>
            <person name="Houck J."/>
            <person name="Howland T."/>
            <person name="Ibegwam C."/>
            <person name="Johnson J."/>
            <person name="Kalush F."/>
            <person name="Kline L."/>
            <person name="Koduru S."/>
            <person name="Love A."/>
            <person name="Mann F."/>
            <person name="May D."/>
            <person name="McCawley S."/>
            <person name="McIntosh T."/>
            <person name="McMullen I."/>
            <person name="Moy M."/>
            <person name="Moy L."/>
            <person name="Murphy B."/>
            <person name="Nelson K."/>
            <person name="Pfannkoch C."/>
            <person name="Pratts E."/>
            <person name="Puri V."/>
            <person name="Qureshi H."/>
            <person name="Reardon M."/>
            <person name="Rodriguez R."/>
            <person name="Rogers Y.H."/>
            <person name="Romblad D."/>
            <person name="Ruhfel B."/>
            <person name="Scott R."/>
            <person name="Sitter C."/>
            <person name="Smallwood M."/>
            <person name="Stewart E."/>
            <person name="Strong R."/>
            <person name="Suh E."/>
            <person name="Thomas R."/>
            <person name="Tint N.N."/>
            <person name="Tse S."/>
            <person name="Vech C."/>
            <person name="Wang G."/>
            <person name="Wetter J."/>
            <person name="Williams S."/>
            <person name="Williams M."/>
            <person name="Windsor S."/>
            <person name="Winn-Deen E."/>
            <person name="Wolfe K."/>
            <person name="Zaveri J."/>
            <person name="Zaveri K."/>
            <person name="Abril J.F."/>
            <person name="Guigo R."/>
            <person name="Campbell M.J."/>
            <person name="Sjolander K.V."/>
            <person name="Karlak B."/>
            <person name="Kejariwal A."/>
            <person name="Mi H."/>
            <person name="Lazareva B."/>
            <person name="Hatton T."/>
            <person name="Narechania A."/>
            <person name="Diemer K."/>
            <person name="Muruganujan A."/>
            <person name="Guo N."/>
            <person name="Sato S."/>
            <person name="Bafna V."/>
            <person name="Istrail S."/>
            <person name="Lippert R."/>
            <person name="Schwartz R."/>
            <person name="Walenz B."/>
            <person name="Yooseph S."/>
            <person name="Allen D."/>
            <person name="Basu A."/>
            <person name="Baxendale J."/>
            <person name="Blick L."/>
            <person name="Caminha M."/>
            <person name="Carnes-Stine J."/>
            <person name="Caulk P."/>
            <person name="Chiang Y.H."/>
            <person name="Coyne M."/>
            <person name="Dahlke C."/>
            <person name="Mays A."/>
            <person name="Dombroski M."/>
            <person name="Donnelly M."/>
            <person name="Ely D."/>
            <person name="Esparham S."/>
            <person name="Fosler C."/>
            <person name="Gire H."/>
            <person name="Glanowski S."/>
            <person name="Glasser K."/>
            <person name="Glodek A."/>
            <person name="Gorokhov M."/>
            <person name="Graham K."/>
            <person name="Gropman B."/>
            <person name="Harris M."/>
            <person name="Heil J."/>
            <person name="Henderson S."/>
            <person name="Hoover J."/>
            <person name="Jennings D."/>
            <person name="Jordan C."/>
            <person name="Jordan J."/>
            <person name="Kasha J."/>
            <person name="Kagan L."/>
            <person name="Kraft C."/>
            <person name="Levitsky A."/>
            <person name="Lewis M."/>
            <person name="Liu X."/>
            <person name="Lopez J."/>
            <person name="Ma D."/>
            <person name="Majoros W."/>
            <person name="McDaniel J."/>
            <person name="Murphy S."/>
            <person name="Newman M."/>
            <person name="Nguyen T."/>
            <person name="Nguyen N."/>
            <person name="Nodell M."/>
            <person name="Pan S."/>
            <person name="Peck J."/>
            <person name="Peterson M."/>
            <person name="Rowe W."/>
            <person name="Sanders R."/>
            <person name="Scott J."/>
            <person name="Simpson M."/>
            <person name="Smith T."/>
            <person name="Sprague A."/>
            <person name="Stockwell T."/>
            <person name="Turner R."/>
            <person name="Venter E."/>
            <person name="Wang M."/>
            <person name="Wen M."/>
            <person name="Wu D."/>
            <person name="Wu M."/>
            <person name="Xia A."/>
            <person name="Zandieh A."/>
            <person name="Zhu X."/>
        </authorList>
    </citation>
    <scope>NUCLEOTIDE SEQUENCE</scope>
</reference>
<dbReference type="EMBL" id="CH471099">
    <property type="protein sequence ID" value="EAW89624.1"/>
    <property type="molecule type" value="Genomic_DNA"/>
</dbReference>
<reference evidence="3" key="3">
    <citation type="submission" date="2005-07" db="EMBL/GenBank/DDBJ databases">
        <authorList>
            <person name="Mural R.J."/>
            <person name="Istrail S."/>
            <person name="Sutton G."/>
            <person name="Florea L."/>
            <person name="Halpern A.L."/>
            <person name="Mobarry C.M."/>
            <person name="Lippert R."/>
            <person name="Walenz B."/>
            <person name="Shatkay H."/>
            <person name="Dew I."/>
            <person name="Miller J.R."/>
            <person name="Flanigan M.J."/>
            <person name="Edwards N.J."/>
            <person name="Bolanos R."/>
            <person name="Fasulo D."/>
            <person name="Halldorsson B.V."/>
            <person name="Hannenhalli S."/>
            <person name="Turner R."/>
            <person name="Yooseph S."/>
            <person name="Lu F."/>
            <person name="Nusskern D.R."/>
            <person name="Shue B.C."/>
            <person name="Zheng X.H."/>
            <person name="Zhong F."/>
            <person name="Delcher A.L."/>
            <person name="Huson D.H."/>
            <person name="Kravitz S.A."/>
            <person name="Mouchard L."/>
            <person name="Reinert K."/>
            <person name="Remington K.A."/>
            <person name="Clark A.G."/>
            <person name="Waterman M.S."/>
            <person name="Eichler E.E."/>
            <person name="Adams M.D."/>
            <person name="Hunkapiller M.W."/>
            <person name="Myers E.W."/>
            <person name="Venter J.C."/>
        </authorList>
    </citation>
    <scope>NUCLEOTIDE SEQUENCE</scope>
</reference>
<evidence type="ECO:0000313" key="3">
    <source>
        <dbReference type="EMBL" id="EAW89624.1"/>
    </source>
</evidence>
<evidence type="ECO:0000256" key="1">
    <source>
        <dbReference type="SAM" id="MobiDB-lite"/>
    </source>
</evidence>
<gene>
    <name evidence="3" type="ORF">hCG_1992346</name>
</gene>
<dbReference type="AlphaFoldDB" id="Q8NBT7"/>
<sequence>MPVKGASSLLFLPLPPSAWQLCLLSKRRVHPIRTPLPFHSWIKALVISNQKVPERERPEGTGVLSDGCLGQSQEGEPLLSPPALAHFPLHARCCGSSWAWPGSAGEAIRMVSGAPFLCFLDGLDGLPCSSPMAALPAPMAALPARRQRQEHIEGGSQGCGVRSPAPCRGKPGSATSSTLRLCPA</sequence>
<evidence type="ECO:0000313" key="2">
    <source>
        <dbReference type="EMBL" id="BAC11491.1"/>
    </source>
</evidence>
<dbReference type="EMBL" id="AK075238">
    <property type="protein sequence ID" value="BAC11491.1"/>
    <property type="molecule type" value="mRNA"/>
</dbReference>
<protein>
    <submittedName>
        <fullName evidence="3">HCG1992346</fullName>
    </submittedName>
    <submittedName>
        <fullName evidence="2">cDNA FLJ90757 fis, clone SKNMC1000014</fullName>
    </submittedName>
</protein>